<accession>A0A9X3X2V0</accession>
<dbReference type="SUPFAM" id="SSF52091">
    <property type="entry name" value="SpoIIaa-like"/>
    <property type="match status" value="1"/>
</dbReference>
<dbReference type="Proteomes" id="UP001151081">
    <property type="component" value="Unassembled WGS sequence"/>
</dbReference>
<proteinExistence type="predicted"/>
<dbReference type="EMBL" id="JAGTJJ010000012">
    <property type="protein sequence ID" value="MDC3983202.1"/>
    <property type="molecule type" value="Genomic_DNA"/>
</dbReference>
<dbReference type="PROSITE" id="PS50801">
    <property type="entry name" value="STAS"/>
    <property type="match status" value="1"/>
</dbReference>
<comment type="caution">
    <text evidence="3">The sequence shown here is derived from an EMBL/GenBank/DDBJ whole genome shotgun (WGS) entry which is preliminary data.</text>
</comment>
<sequence>MPELSAQDFFRAAEIPEGAVLSGKELESAFWQIKKIQRESQQQQAFWKSVNDSLSDAYKKLASFQKELESSREALRQANERLEEKVRERTLELTDKLAKIEEQQATIRALFTPVIQVWDHILVLPIVGGLDARRASDMMGSLLEAVVDTQSTFVVLDLTGVDDVDAETADHLVKMSRAASLLGTSCLLSGLSPRVASALVGLDVGLGELLSFGKLQAALQFALRRLSKPTGQSV</sequence>
<dbReference type="CDD" id="cd07041">
    <property type="entry name" value="STAS_RsbR_RsbS_like"/>
    <property type="match status" value="1"/>
</dbReference>
<organism evidence="3 4">
    <name type="scientific">Polyangium jinanense</name>
    <dbReference type="NCBI Taxonomy" id="2829994"/>
    <lineage>
        <taxon>Bacteria</taxon>
        <taxon>Pseudomonadati</taxon>
        <taxon>Myxococcota</taxon>
        <taxon>Polyangia</taxon>
        <taxon>Polyangiales</taxon>
        <taxon>Polyangiaceae</taxon>
        <taxon>Polyangium</taxon>
    </lineage>
</organism>
<dbReference type="Gene3D" id="3.30.750.24">
    <property type="entry name" value="STAS domain"/>
    <property type="match status" value="1"/>
</dbReference>
<protein>
    <submittedName>
        <fullName evidence="3">STAS domain-containing protein</fullName>
    </submittedName>
</protein>
<evidence type="ECO:0000259" key="2">
    <source>
        <dbReference type="PROSITE" id="PS50801"/>
    </source>
</evidence>
<gene>
    <name evidence="3" type="ORF">KEG57_22005</name>
</gene>
<dbReference type="InterPro" id="IPR036513">
    <property type="entry name" value="STAS_dom_sf"/>
</dbReference>
<dbReference type="Pfam" id="PF01740">
    <property type="entry name" value="STAS"/>
    <property type="match status" value="1"/>
</dbReference>
<dbReference type="InterPro" id="IPR051932">
    <property type="entry name" value="Bact_StressResp_Reg"/>
</dbReference>
<dbReference type="RefSeq" id="WP_272458777.1">
    <property type="nucleotide sequence ID" value="NZ_JAGTJJ010000012.1"/>
</dbReference>
<dbReference type="AlphaFoldDB" id="A0A9X3X2V0"/>
<dbReference type="PANTHER" id="PTHR33745">
    <property type="entry name" value="RSBT ANTAGONIST PROTEIN RSBS-RELATED"/>
    <property type="match status" value="1"/>
</dbReference>
<feature type="domain" description="STAS" evidence="2">
    <location>
        <begin position="111"/>
        <end position="222"/>
    </location>
</feature>
<keyword evidence="4" id="KW-1185">Reference proteome</keyword>
<feature type="coiled-coil region" evidence="1">
    <location>
        <begin position="54"/>
        <end position="103"/>
    </location>
</feature>
<name>A0A9X3X2V0_9BACT</name>
<evidence type="ECO:0000256" key="1">
    <source>
        <dbReference type="SAM" id="Coils"/>
    </source>
</evidence>
<dbReference type="InterPro" id="IPR002645">
    <property type="entry name" value="STAS_dom"/>
</dbReference>
<reference evidence="3 4" key="1">
    <citation type="submission" date="2021-04" db="EMBL/GenBank/DDBJ databases">
        <title>Genome analysis of Polyangium sp.</title>
        <authorList>
            <person name="Li Y."/>
            <person name="Wang J."/>
        </authorList>
    </citation>
    <scope>NUCLEOTIDE SEQUENCE [LARGE SCALE GENOMIC DNA]</scope>
    <source>
        <strain evidence="3 4">SDU14</strain>
    </source>
</reference>
<keyword evidence="1" id="KW-0175">Coiled coil</keyword>
<evidence type="ECO:0000313" key="4">
    <source>
        <dbReference type="Proteomes" id="UP001151081"/>
    </source>
</evidence>
<evidence type="ECO:0000313" key="3">
    <source>
        <dbReference type="EMBL" id="MDC3983202.1"/>
    </source>
</evidence>